<keyword evidence="2" id="KW-0762">Sugar transport</keyword>
<dbReference type="PROSITE" id="PS01035">
    <property type="entry name" value="PTS_EIIB_TYPE_1_CYS"/>
    <property type="match status" value="1"/>
</dbReference>
<gene>
    <name evidence="8" type="ORF">Lpp126_18227</name>
</gene>
<dbReference type="InterPro" id="IPR001996">
    <property type="entry name" value="PTS_IIB_1"/>
</dbReference>
<evidence type="ECO:0000256" key="3">
    <source>
        <dbReference type="ARBA" id="ARBA00022679"/>
    </source>
</evidence>
<comment type="caution">
    <text evidence="8">The sequence shown here is derived from an EMBL/GenBank/DDBJ whole genome shotgun (WGS) entry which is preliminary data.</text>
</comment>
<organism evidence="8 9">
    <name type="scientific">Lacticaseibacillus paracasei subsp. paracasei Lpp126</name>
    <dbReference type="NCBI Taxonomy" id="1256206"/>
    <lineage>
        <taxon>Bacteria</taxon>
        <taxon>Bacillati</taxon>
        <taxon>Bacillota</taxon>
        <taxon>Bacilli</taxon>
        <taxon>Lactobacillales</taxon>
        <taxon>Lactobacillaceae</taxon>
        <taxon>Lacticaseibacillus</taxon>
    </lineage>
</organism>
<feature type="active site" description="Phosphocysteine intermediate; for EIIB activity" evidence="6">
    <location>
        <position position="30"/>
    </location>
</feature>
<protein>
    <submittedName>
        <fullName evidence="8">PTS system, glucose-like IIB component domain protein</fullName>
    </submittedName>
</protein>
<keyword evidence="5" id="KW-0418">Kinase</keyword>
<dbReference type="PANTHER" id="PTHR30009">
    <property type="entry name" value="CYTOCHROME C-TYPE SYNTHESIS PROTEIN AND PTS TRANSMEMBRANE COMPONENT"/>
    <property type="match status" value="1"/>
</dbReference>
<dbReference type="SUPFAM" id="SSF55604">
    <property type="entry name" value="Glucose permease domain IIB"/>
    <property type="match status" value="1"/>
</dbReference>
<sequence>MTVQHNFRNIADSYIEALGGKANIESLVNCATRIRVIVKDPAKMKPNFAFLRIGAISASLHGNFAQIVIGLDVPQVLEAMHSRLDLTSPDSLDEYGLTPNGERARILYECLGLPDNIQRITVSGSAIIVQVADPEWVDPYDVMLQLNIGVKHLTKRGGQIRIEIDQATAVARELNRLLRQTRK</sequence>
<accession>S2QWW8</accession>
<dbReference type="PATRIC" id="fig|1256206.3.peg.2798"/>
<dbReference type="GO" id="GO:0005886">
    <property type="term" value="C:plasma membrane"/>
    <property type="evidence" value="ECO:0007669"/>
    <property type="project" value="TreeGrafter"/>
</dbReference>
<evidence type="ECO:0000313" key="8">
    <source>
        <dbReference type="EMBL" id="EPC69525.1"/>
    </source>
</evidence>
<keyword evidence="3" id="KW-0808">Transferase</keyword>
<evidence type="ECO:0000259" key="7">
    <source>
        <dbReference type="PROSITE" id="PS51098"/>
    </source>
</evidence>
<keyword evidence="1" id="KW-0813">Transport</keyword>
<evidence type="ECO:0000256" key="2">
    <source>
        <dbReference type="ARBA" id="ARBA00022597"/>
    </source>
</evidence>
<evidence type="ECO:0000256" key="6">
    <source>
        <dbReference type="PROSITE-ProRule" id="PRU00421"/>
    </source>
</evidence>
<evidence type="ECO:0000256" key="1">
    <source>
        <dbReference type="ARBA" id="ARBA00022448"/>
    </source>
</evidence>
<dbReference type="GO" id="GO:0009401">
    <property type="term" value="P:phosphoenolpyruvate-dependent sugar phosphotransferase system"/>
    <property type="evidence" value="ECO:0007669"/>
    <property type="project" value="UniProtKB-KW"/>
</dbReference>
<proteinExistence type="predicted"/>
<dbReference type="Pfam" id="PF00367">
    <property type="entry name" value="PTS_EIIB"/>
    <property type="match status" value="1"/>
</dbReference>
<evidence type="ECO:0000313" key="9">
    <source>
        <dbReference type="Proteomes" id="UP000014243"/>
    </source>
</evidence>
<keyword evidence="4" id="KW-0598">Phosphotransferase system</keyword>
<name>S2QWW8_LACPA</name>
<dbReference type="PROSITE" id="PS51098">
    <property type="entry name" value="PTS_EIIB_TYPE_1"/>
    <property type="match status" value="1"/>
</dbReference>
<dbReference type="InterPro" id="IPR050429">
    <property type="entry name" value="PTS_Glucose_EIICBA"/>
</dbReference>
<dbReference type="EMBL" id="ANKC01001291">
    <property type="protein sequence ID" value="EPC69525.1"/>
    <property type="molecule type" value="Genomic_DNA"/>
</dbReference>
<feature type="domain" description="PTS EIIB type-1" evidence="7">
    <location>
        <begin position="8"/>
        <end position="90"/>
    </location>
</feature>
<dbReference type="AlphaFoldDB" id="S2QWW8"/>
<dbReference type="GO" id="GO:0015764">
    <property type="term" value="P:N-acetylglucosamine transport"/>
    <property type="evidence" value="ECO:0007669"/>
    <property type="project" value="TreeGrafter"/>
</dbReference>
<dbReference type="GO" id="GO:0008982">
    <property type="term" value="F:protein-N(PI)-phosphohistidine-sugar phosphotransferase activity"/>
    <property type="evidence" value="ECO:0007669"/>
    <property type="project" value="InterPro"/>
</dbReference>
<dbReference type="InterPro" id="IPR036878">
    <property type="entry name" value="Glu_permease_IIB"/>
</dbReference>
<evidence type="ECO:0000256" key="5">
    <source>
        <dbReference type="ARBA" id="ARBA00022777"/>
    </source>
</evidence>
<dbReference type="GO" id="GO:0016301">
    <property type="term" value="F:kinase activity"/>
    <property type="evidence" value="ECO:0007669"/>
    <property type="project" value="UniProtKB-KW"/>
</dbReference>
<dbReference type="Proteomes" id="UP000014243">
    <property type="component" value="Unassembled WGS sequence"/>
</dbReference>
<dbReference type="GO" id="GO:0090563">
    <property type="term" value="F:protein-phosphocysteine-sugar phosphotransferase activity"/>
    <property type="evidence" value="ECO:0007669"/>
    <property type="project" value="TreeGrafter"/>
</dbReference>
<reference evidence="8 9" key="1">
    <citation type="journal article" date="2013" name="PLoS ONE">
        <title>Lactobacillus paracasei comparative genomics: towards species pan-genome definition and exploitation of diversity.</title>
        <authorList>
            <person name="Smokvina T."/>
            <person name="Wels M."/>
            <person name="Polka J."/>
            <person name="Chervaux C."/>
            <person name="Brisse S."/>
            <person name="Boekhorst J."/>
            <person name="van Hylckama Vlieg J.E."/>
            <person name="Siezen R.J."/>
        </authorList>
    </citation>
    <scope>NUCLEOTIDE SEQUENCE [LARGE SCALE GENOMIC DNA]</scope>
    <source>
        <strain evidence="8 9">Lpp126</strain>
    </source>
</reference>
<dbReference type="PANTHER" id="PTHR30009:SF4">
    <property type="entry name" value="PTS SYSTEM N-ACETYLGLUCOSAMINE-SPECIFIC EIICBA COMPONENT"/>
    <property type="match status" value="1"/>
</dbReference>
<evidence type="ECO:0000256" key="4">
    <source>
        <dbReference type="ARBA" id="ARBA00022683"/>
    </source>
</evidence>
<dbReference type="Gene3D" id="3.30.1360.60">
    <property type="entry name" value="Glucose permease domain IIB"/>
    <property type="match status" value="1"/>
</dbReference>
<dbReference type="InterPro" id="IPR018113">
    <property type="entry name" value="PTrfase_EIIB_Cys"/>
</dbReference>